<protein>
    <submittedName>
        <fullName evidence="2">Uncharacterized protein</fullName>
    </submittedName>
</protein>
<comment type="caution">
    <text evidence="2">The sequence shown here is derived from an EMBL/GenBank/DDBJ whole genome shotgun (WGS) entry which is preliminary data.</text>
</comment>
<organism evidence="2 3">
    <name type="scientific">Campylobacter gastrosuis</name>
    <dbReference type="NCBI Taxonomy" id="2974576"/>
    <lineage>
        <taxon>Bacteria</taxon>
        <taxon>Pseudomonadati</taxon>
        <taxon>Campylobacterota</taxon>
        <taxon>Epsilonproteobacteria</taxon>
        <taxon>Campylobacterales</taxon>
        <taxon>Campylobacteraceae</taxon>
        <taxon>Campylobacter</taxon>
    </lineage>
</organism>
<sequence>MRVRSEFNVLGIIKSYASNGLSIFESSQKGKKEVGQISGGAIGDIVAYDLENKATIIIDSNEWEKMPKDEKARSELMAITNESIDELRIQIANLKAENLDLKNKIAQLEAKKSDELVLKGDENAK</sequence>
<reference evidence="2" key="2">
    <citation type="journal article" date="2023" name="Microorganisms">
        <title>Isolation and Genomic Characteristics of Cat-Borne Campylobacter felis sp. nov. and Sheep-Borne Campylobacter ovis sp. nov.</title>
        <authorList>
            <person name="Wang H."/>
            <person name="Li Y."/>
            <person name="Gu Y."/>
            <person name="Zhou G."/>
            <person name="Chen X."/>
            <person name="Zhang X."/>
            <person name="Shao Z."/>
            <person name="Zhang J."/>
            <person name="Zhang M."/>
        </authorList>
    </citation>
    <scope>NUCLEOTIDE SEQUENCE</scope>
    <source>
        <strain evidence="2">PS10</strain>
    </source>
</reference>
<feature type="coiled-coil region" evidence="1">
    <location>
        <begin position="77"/>
        <end position="111"/>
    </location>
</feature>
<keyword evidence="1" id="KW-0175">Coiled coil</keyword>
<gene>
    <name evidence="2" type="ORF">NYG85_03760</name>
</gene>
<accession>A0ABT7HNJ3</accession>
<keyword evidence="3" id="KW-1185">Reference proteome</keyword>
<reference evidence="2" key="1">
    <citation type="submission" date="2022-08" db="EMBL/GenBank/DDBJ databases">
        <authorList>
            <person name="Wang H."/>
        </authorList>
    </citation>
    <scope>NUCLEOTIDE SEQUENCE</scope>
    <source>
        <strain evidence="2">PS10</strain>
    </source>
</reference>
<dbReference type="EMBL" id="JANURM010000003">
    <property type="protein sequence ID" value="MDL0088492.1"/>
    <property type="molecule type" value="Genomic_DNA"/>
</dbReference>
<evidence type="ECO:0000256" key="1">
    <source>
        <dbReference type="SAM" id="Coils"/>
    </source>
</evidence>
<name>A0ABT7HNJ3_9BACT</name>
<dbReference type="Proteomes" id="UP001173801">
    <property type="component" value="Unassembled WGS sequence"/>
</dbReference>
<evidence type="ECO:0000313" key="3">
    <source>
        <dbReference type="Proteomes" id="UP001173801"/>
    </source>
</evidence>
<evidence type="ECO:0000313" key="2">
    <source>
        <dbReference type="EMBL" id="MDL0088492.1"/>
    </source>
</evidence>
<dbReference type="RefSeq" id="WP_284937147.1">
    <property type="nucleotide sequence ID" value="NZ_JANURM010000003.1"/>
</dbReference>
<proteinExistence type="predicted"/>